<accession>A0AAN6PHP9</accession>
<dbReference type="SUPFAM" id="SSF54637">
    <property type="entry name" value="Thioesterase/thiol ester dehydrase-isomerase"/>
    <property type="match status" value="1"/>
</dbReference>
<dbReference type="Gene3D" id="3.10.129.10">
    <property type="entry name" value="Hotdog Thioesterase"/>
    <property type="match status" value="1"/>
</dbReference>
<dbReference type="EMBL" id="MU854364">
    <property type="protein sequence ID" value="KAK4041081.1"/>
    <property type="molecule type" value="Genomic_DNA"/>
</dbReference>
<reference evidence="2" key="1">
    <citation type="journal article" date="2023" name="Mol. Phylogenet. Evol.">
        <title>Genome-scale phylogeny and comparative genomics of the fungal order Sordariales.</title>
        <authorList>
            <person name="Hensen N."/>
            <person name="Bonometti L."/>
            <person name="Westerberg I."/>
            <person name="Brannstrom I.O."/>
            <person name="Guillou S."/>
            <person name="Cros-Aarteil S."/>
            <person name="Calhoun S."/>
            <person name="Haridas S."/>
            <person name="Kuo A."/>
            <person name="Mondo S."/>
            <person name="Pangilinan J."/>
            <person name="Riley R."/>
            <person name="LaButti K."/>
            <person name="Andreopoulos B."/>
            <person name="Lipzen A."/>
            <person name="Chen C."/>
            <person name="Yan M."/>
            <person name="Daum C."/>
            <person name="Ng V."/>
            <person name="Clum A."/>
            <person name="Steindorff A."/>
            <person name="Ohm R.A."/>
            <person name="Martin F."/>
            <person name="Silar P."/>
            <person name="Natvig D.O."/>
            <person name="Lalanne C."/>
            <person name="Gautier V."/>
            <person name="Ament-Velasquez S.L."/>
            <person name="Kruys A."/>
            <person name="Hutchinson M.I."/>
            <person name="Powell A.J."/>
            <person name="Barry K."/>
            <person name="Miller A.N."/>
            <person name="Grigoriev I.V."/>
            <person name="Debuchy R."/>
            <person name="Gladieux P."/>
            <person name="Hiltunen Thoren M."/>
            <person name="Johannesson H."/>
        </authorList>
    </citation>
    <scope>NUCLEOTIDE SEQUENCE [LARGE SCALE GENOMIC DNA]</scope>
    <source>
        <strain evidence="2">CBS 284.82</strain>
    </source>
</reference>
<dbReference type="GO" id="GO:0005739">
    <property type="term" value="C:mitochondrion"/>
    <property type="evidence" value="ECO:0007669"/>
    <property type="project" value="TreeGrafter"/>
</dbReference>
<evidence type="ECO:0000313" key="2">
    <source>
        <dbReference type="Proteomes" id="UP001303115"/>
    </source>
</evidence>
<sequence>MRPSILTPLLRRYKPRLTLPSLQPILNHAPYSSSSTPFNPETYLHAARQKFASQPPTLIPDTLSPTPSHLLTLSLADHVPALFPPTTTQQLSHPLSYPGAENEESPILPQGHHLVYFPLQLPPSKLMPDGTDPAHWPGAPFVRRMWAGGEVVFREGWEKAMRVDGRRAVCVERVGEEPVLKMGRGEGAEKVFVEVRRSYYGVDGERVGGDGVVEEVRRLVFMRGRELGGGGQAVVGGRVVKASATPEFTFSLKPDATLLFHFSALTYNAHSIHIDPDYARNREGYKGLLVHGPLSLVLMLSALRACLAKVSAQPPTGSTPEEGQSMPYVKSLSYRNLAPLYVDEQMKVCLRRTKSEGDQLGWDVWIEGPEGGLAVKGNAVTTGVV</sequence>
<proteinExistence type="predicted"/>
<name>A0AAN6PHP9_9PEZI</name>
<evidence type="ECO:0000313" key="1">
    <source>
        <dbReference type="EMBL" id="KAK4041081.1"/>
    </source>
</evidence>
<protein>
    <recommendedName>
        <fullName evidence="3">Mesaconyl-C4 CoA hydratase</fullName>
    </recommendedName>
</protein>
<comment type="caution">
    <text evidence="1">The sequence shown here is derived from an EMBL/GenBank/DDBJ whole genome shotgun (WGS) entry which is preliminary data.</text>
</comment>
<dbReference type="PANTHER" id="PTHR28152">
    <property type="entry name" value="HYDROXYACYL-THIOESTER DEHYDRATASE TYPE 2, MITOCHONDRIAL"/>
    <property type="match status" value="1"/>
</dbReference>
<dbReference type="PANTHER" id="PTHR28152:SF1">
    <property type="entry name" value="HYDROXYACYL-THIOESTER DEHYDRATASE TYPE 2, MITOCHONDRIAL"/>
    <property type="match status" value="1"/>
</dbReference>
<dbReference type="InterPro" id="IPR052741">
    <property type="entry name" value="Mitochondrial_HTD2"/>
</dbReference>
<dbReference type="GO" id="GO:0019171">
    <property type="term" value="F:(3R)-hydroxyacyl-[acyl-carrier-protein] dehydratase activity"/>
    <property type="evidence" value="ECO:0007669"/>
    <property type="project" value="TreeGrafter"/>
</dbReference>
<keyword evidence="2" id="KW-1185">Reference proteome</keyword>
<gene>
    <name evidence="1" type="ORF">C8A01DRAFT_15124</name>
</gene>
<dbReference type="Proteomes" id="UP001303115">
    <property type="component" value="Unassembled WGS sequence"/>
</dbReference>
<organism evidence="1 2">
    <name type="scientific">Parachaetomium inaequale</name>
    <dbReference type="NCBI Taxonomy" id="2588326"/>
    <lineage>
        <taxon>Eukaryota</taxon>
        <taxon>Fungi</taxon>
        <taxon>Dikarya</taxon>
        <taxon>Ascomycota</taxon>
        <taxon>Pezizomycotina</taxon>
        <taxon>Sordariomycetes</taxon>
        <taxon>Sordariomycetidae</taxon>
        <taxon>Sordariales</taxon>
        <taxon>Chaetomiaceae</taxon>
        <taxon>Parachaetomium</taxon>
    </lineage>
</organism>
<evidence type="ECO:0008006" key="3">
    <source>
        <dbReference type="Google" id="ProtNLM"/>
    </source>
</evidence>
<dbReference type="AlphaFoldDB" id="A0AAN6PHP9"/>
<dbReference type="InterPro" id="IPR029069">
    <property type="entry name" value="HotDog_dom_sf"/>
</dbReference>